<dbReference type="GO" id="GO:0005886">
    <property type="term" value="C:plasma membrane"/>
    <property type="evidence" value="ECO:0007669"/>
    <property type="project" value="UniProtKB-SubCell"/>
</dbReference>
<evidence type="ECO:0000313" key="9">
    <source>
        <dbReference type="EMBL" id="KAK4756614.1"/>
    </source>
</evidence>
<dbReference type="InterPro" id="IPR039621">
    <property type="entry name" value="BG1-like"/>
</dbReference>
<evidence type="ECO:0000256" key="7">
    <source>
        <dbReference type="ARBA" id="ARBA00023294"/>
    </source>
</evidence>
<evidence type="ECO:0000256" key="6">
    <source>
        <dbReference type="ARBA" id="ARBA00023136"/>
    </source>
</evidence>
<proteinExistence type="inferred from homology"/>
<keyword evidence="4" id="KW-0813">Transport</keyword>
<dbReference type="GO" id="GO:0009734">
    <property type="term" value="P:auxin-activated signaling pathway"/>
    <property type="evidence" value="ECO:0007669"/>
    <property type="project" value="UniProtKB-KW"/>
</dbReference>
<keyword evidence="7" id="KW-0927">Auxin signaling pathway</keyword>
<comment type="similarity">
    <text evidence="3">Belongs to the BIG GRAIN 1 (BG1) plant protein family.</text>
</comment>
<dbReference type="PANTHER" id="PTHR33541">
    <property type="entry name" value="PROTEIN BIG GRAIN 1-LIKE A-RELATED"/>
    <property type="match status" value="1"/>
</dbReference>
<name>A0AAN7K1P0_9MYRT</name>
<keyword evidence="10" id="KW-1185">Reference proteome</keyword>
<comment type="caution">
    <text evidence="9">The sequence shown here is derived from an EMBL/GenBank/DDBJ whole genome shotgun (WGS) entry which is preliminary data.</text>
</comment>
<dbReference type="Proteomes" id="UP001345219">
    <property type="component" value="Chromosome 6"/>
</dbReference>
<keyword evidence="6" id="KW-0472">Membrane</keyword>
<evidence type="ECO:0000256" key="1">
    <source>
        <dbReference type="ARBA" id="ARBA00002281"/>
    </source>
</evidence>
<evidence type="ECO:0000256" key="2">
    <source>
        <dbReference type="ARBA" id="ARBA00004236"/>
    </source>
</evidence>
<evidence type="ECO:0000313" key="10">
    <source>
        <dbReference type="Proteomes" id="UP001345219"/>
    </source>
</evidence>
<accession>A0AAN7K1P0</accession>
<feature type="region of interest" description="Disordered" evidence="8">
    <location>
        <begin position="99"/>
        <end position="121"/>
    </location>
</feature>
<evidence type="ECO:0000256" key="4">
    <source>
        <dbReference type="ARBA" id="ARBA00022448"/>
    </source>
</evidence>
<dbReference type="PANTHER" id="PTHR33541:SF28">
    <property type="entry name" value="PROTEIN BIG GRAIN 1-LIKE A"/>
    <property type="match status" value="1"/>
</dbReference>
<protein>
    <submittedName>
        <fullName evidence="9">Uncharacterized protein</fullName>
    </submittedName>
</protein>
<evidence type="ECO:0000256" key="8">
    <source>
        <dbReference type="SAM" id="MobiDB-lite"/>
    </source>
</evidence>
<organism evidence="9 10">
    <name type="scientific">Trapa incisa</name>
    <dbReference type="NCBI Taxonomy" id="236973"/>
    <lineage>
        <taxon>Eukaryota</taxon>
        <taxon>Viridiplantae</taxon>
        <taxon>Streptophyta</taxon>
        <taxon>Embryophyta</taxon>
        <taxon>Tracheophyta</taxon>
        <taxon>Spermatophyta</taxon>
        <taxon>Magnoliopsida</taxon>
        <taxon>eudicotyledons</taxon>
        <taxon>Gunneridae</taxon>
        <taxon>Pentapetalae</taxon>
        <taxon>rosids</taxon>
        <taxon>malvids</taxon>
        <taxon>Myrtales</taxon>
        <taxon>Lythraceae</taxon>
        <taxon>Trapa</taxon>
    </lineage>
</organism>
<keyword evidence="5" id="KW-1003">Cell membrane</keyword>
<reference evidence="9 10" key="1">
    <citation type="journal article" date="2023" name="Hortic Res">
        <title>Pangenome of water caltrop reveals structural variations and asymmetric subgenome divergence after allopolyploidization.</title>
        <authorList>
            <person name="Zhang X."/>
            <person name="Chen Y."/>
            <person name="Wang L."/>
            <person name="Yuan Y."/>
            <person name="Fang M."/>
            <person name="Shi L."/>
            <person name="Lu R."/>
            <person name="Comes H.P."/>
            <person name="Ma Y."/>
            <person name="Chen Y."/>
            <person name="Huang G."/>
            <person name="Zhou Y."/>
            <person name="Zheng Z."/>
            <person name="Qiu Y."/>
        </authorList>
    </citation>
    <scope>NUCLEOTIDE SEQUENCE [LARGE SCALE GENOMIC DNA]</scope>
    <source>
        <tissue evidence="9">Roots</tissue>
    </source>
</reference>
<feature type="compositionally biased region" description="Basic and acidic residues" evidence="8">
    <location>
        <begin position="110"/>
        <end position="120"/>
    </location>
</feature>
<evidence type="ECO:0000256" key="5">
    <source>
        <dbReference type="ARBA" id="ARBA00022475"/>
    </source>
</evidence>
<gene>
    <name evidence="9" type="ORF">SAY87_006741</name>
</gene>
<dbReference type="AlphaFoldDB" id="A0AAN7K1P0"/>
<comment type="subcellular location">
    <subcellularLocation>
        <location evidence="2">Cell membrane</location>
    </subcellularLocation>
</comment>
<evidence type="ECO:0000256" key="3">
    <source>
        <dbReference type="ARBA" id="ARBA00010067"/>
    </source>
</evidence>
<dbReference type="EMBL" id="JAXIOK010000013">
    <property type="protein sequence ID" value="KAK4756614.1"/>
    <property type="molecule type" value="Genomic_DNA"/>
</dbReference>
<comment type="function">
    <text evidence="1">Involved in auxin transport. Regulator of the auxin signaling pathway.</text>
</comment>
<sequence>MKTPPSFSSIILDKICRSIDEEADALLSEPVSHQYGSKCIIDKTCRFDLQDPHVREILEACQLGDENIKAKAESIHNGVKQNGSNFTVPPPVVRPKTMRASSVSATLFEKSSKPEKSMRDRRQRVPRLLEHWRTTTPPIIQGCGHRCLFCNSMGEAQARAHQVDDSSRVTKAKPRTLRFYENLTMMKRPVSPGGRLSNFMDSLFAAAWKAKKPKSSSGSNIKRSPTTTMPGQQAFSAACSFSRSSSLSRNSLLPAVTWHKRTDQLSPSLGSIVDEDLCKLLDCRKTMSPAAIPTNCQARCSVVRRKLEDDAIVLAQRYNAVARDRKPRRIEKLEMDYYWNQKPYRCTRSGWESHRALCGSCVTYDDYDDDDASSSSSSDLFELDHLRYWEELPVYEATWVRRNLTIANGLMKV</sequence>